<sequence>MNWLLPEHIADALPSEAAQIERLRRTLLDLFRVHGYELVMPPLLEHLDSLLTGSGHDLRLRTFKLVDQLSGRTLGVRADITPQVARIDAHLLNRQGVTRLCYCASVLHTLPASLTASREPIQLGAELYGHAGVAADREVIRLMAAALDAAGVPAARIDLGHVGVFRSLAAAAGIDAELEGTLLQLLQAKDVPSLREPCGQLDEPLRSALLALPDLYGGVETLAAAARALPALPEITAALDTLRQLQESLPDLPLSFDLADLRGYHYHNGVVFAAYCPDFSSAIARGGRYDGVGRAFGRARPATGFSMDLRELARLAANGTQGTQPGAILAPDAADTAALAAAIAALRAQGEVVVELLPAEMSSEGPRCDRQLVERDGQWLVEAITGMDHGNG</sequence>
<dbReference type="EMBL" id="JDVG02000333">
    <property type="protein sequence ID" value="KFB72814.1"/>
    <property type="molecule type" value="Genomic_DNA"/>
</dbReference>
<dbReference type="NCBIfam" id="NF009086">
    <property type="entry name" value="PRK12421.1"/>
    <property type="match status" value="1"/>
</dbReference>
<dbReference type="InterPro" id="IPR004517">
    <property type="entry name" value="HisZ"/>
</dbReference>
<comment type="subunit">
    <text evidence="4 9">Heteromultimer composed of HisG and HisZ subunits.</text>
</comment>
<dbReference type="AlphaFoldDB" id="A0A080M6S7"/>
<dbReference type="Gene3D" id="3.30.930.10">
    <property type="entry name" value="Bira Bifunctional Protein, Domain 2"/>
    <property type="match status" value="1"/>
</dbReference>
<evidence type="ECO:0000313" key="13">
    <source>
        <dbReference type="Proteomes" id="UP000020077"/>
    </source>
</evidence>
<dbReference type="UniPathway" id="UPA00031">
    <property type="reaction ID" value="UER00006"/>
</dbReference>
<evidence type="ECO:0000256" key="7">
    <source>
        <dbReference type="ARBA" id="ARBA00023102"/>
    </source>
</evidence>
<protein>
    <recommendedName>
        <fullName evidence="5 9">ATP phosphoribosyltransferase regulatory subunit</fullName>
    </recommendedName>
</protein>
<comment type="subcellular location">
    <subcellularLocation>
        <location evidence="1 9">Cytoplasm</location>
    </subcellularLocation>
</comment>
<evidence type="ECO:0000256" key="10">
    <source>
        <dbReference type="PIRSR" id="PIRSR001549-1"/>
    </source>
</evidence>
<dbReference type="InterPro" id="IPR004516">
    <property type="entry name" value="HisRS/HisZ"/>
</dbReference>
<dbReference type="PANTHER" id="PTHR43707">
    <property type="entry name" value="HISTIDYL-TRNA SYNTHETASE"/>
    <property type="match status" value="1"/>
</dbReference>
<comment type="caution">
    <text evidence="12">The sequence shown here is derived from an EMBL/GenBank/DDBJ whole genome shotgun (WGS) entry which is preliminary data.</text>
</comment>
<evidence type="ECO:0000256" key="6">
    <source>
        <dbReference type="ARBA" id="ARBA00022490"/>
    </source>
</evidence>
<feature type="binding site" evidence="10">
    <location>
        <begin position="79"/>
        <end position="81"/>
    </location>
    <ligand>
        <name>L-histidine</name>
        <dbReference type="ChEBI" id="CHEBI:57595"/>
    </ligand>
</feature>
<feature type="binding site" evidence="10">
    <location>
        <position position="126"/>
    </location>
    <ligand>
        <name>L-histidine</name>
        <dbReference type="ChEBI" id="CHEBI:57595"/>
    </ligand>
</feature>
<dbReference type="Proteomes" id="UP000020077">
    <property type="component" value="Unassembled WGS sequence"/>
</dbReference>
<dbReference type="GO" id="GO:0004821">
    <property type="term" value="F:histidine-tRNA ligase activity"/>
    <property type="evidence" value="ECO:0007669"/>
    <property type="project" value="TreeGrafter"/>
</dbReference>
<organism evidence="12 13">
    <name type="scientific">Candidatus Accumulibacter phosphatis</name>
    <dbReference type="NCBI Taxonomy" id="327160"/>
    <lineage>
        <taxon>Bacteria</taxon>
        <taxon>Pseudomonadati</taxon>
        <taxon>Pseudomonadota</taxon>
        <taxon>Betaproteobacteria</taxon>
        <taxon>Candidatus Accumulibacter</taxon>
    </lineage>
</organism>
<dbReference type="GO" id="GO:0005737">
    <property type="term" value="C:cytoplasm"/>
    <property type="evidence" value="ECO:0007669"/>
    <property type="project" value="UniProtKB-SubCell"/>
</dbReference>
<proteinExistence type="inferred from homology"/>
<evidence type="ECO:0000313" key="12">
    <source>
        <dbReference type="EMBL" id="KFB72814.1"/>
    </source>
</evidence>
<evidence type="ECO:0000256" key="3">
    <source>
        <dbReference type="ARBA" id="ARBA00005539"/>
    </source>
</evidence>
<dbReference type="Pfam" id="PF13393">
    <property type="entry name" value="tRNA-synt_His"/>
    <property type="match status" value="1"/>
</dbReference>
<dbReference type="SUPFAM" id="SSF55681">
    <property type="entry name" value="Class II aaRS and biotin synthetases"/>
    <property type="match status" value="1"/>
</dbReference>
<keyword evidence="12" id="KW-0808">Transferase</keyword>
<name>A0A080M6S7_9PROT</name>
<keyword evidence="6 9" id="KW-0963">Cytoplasm</keyword>
<evidence type="ECO:0000256" key="2">
    <source>
        <dbReference type="ARBA" id="ARBA00004667"/>
    </source>
</evidence>
<dbReference type="InterPro" id="IPR041715">
    <property type="entry name" value="HisRS-like_core"/>
</dbReference>
<keyword evidence="12" id="KW-0328">Glycosyltransferase</keyword>
<dbReference type="GO" id="GO:0016757">
    <property type="term" value="F:glycosyltransferase activity"/>
    <property type="evidence" value="ECO:0007669"/>
    <property type="project" value="UniProtKB-KW"/>
</dbReference>
<gene>
    <name evidence="9 12" type="primary">hisZ</name>
    <name evidence="12" type="ORF">AW09_001968</name>
</gene>
<keyword evidence="9" id="KW-0028">Amino-acid biosynthesis</keyword>
<comment type="similarity">
    <text evidence="3 9">Belongs to the class-II aminoacyl-tRNA synthetase family. HisZ subfamily.</text>
</comment>
<dbReference type="GO" id="GO:0006427">
    <property type="term" value="P:histidyl-tRNA aminoacylation"/>
    <property type="evidence" value="ECO:0007669"/>
    <property type="project" value="TreeGrafter"/>
</dbReference>
<dbReference type="InterPro" id="IPR045864">
    <property type="entry name" value="aa-tRNA-synth_II/BPL/LPL"/>
</dbReference>
<evidence type="ECO:0000256" key="4">
    <source>
        <dbReference type="ARBA" id="ARBA00011496"/>
    </source>
</evidence>
<feature type="binding site" evidence="10">
    <location>
        <position position="262"/>
    </location>
    <ligand>
        <name>L-histidine</name>
        <dbReference type="ChEBI" id="CHEBI:57595"/>
    </ligand>
</feature>
<evidence type="ECO:0000256" key="1">
    <source>
        <dbReference type="ARBA" id="ARBA00004496"/>
    </source>
</evidence>
<dbReference type="NCBIfam" id="TIGR00443">
    <property type="entry name" value="hisZ_biosyn_reg"/>
    <property type="match status" value="1"/>
</dbReference>
<reference evidence="12 13" key="1">
    <citation type="submission" date="2014-02" db="EMBL/GenBank/DDBJ databases">
        <title>Expanding our view of genomic diversity in Candidatus Accumulibacter clades.</title>
        <authorList>
            <person name="Skennerton C.T."/>
            <person name="Barr J.J."/>
            <person name="Slater F.R."/>
            <person name="Bond P.L."/>
            <person name="Tyson G.W."/>
        </authorList>
    </citation>
    <scope>NUCLEOTIDE SEQUENCE [LARGE SCALE GENOMIC DNA]</scope>
    <source>
        <strain evidence="13">BA-91</strain>
    </source>
</reference>
<dbReference type="PANTHER" id="PTHR43707:SF1">
    <property type="entry name" value="HISTIDINE--TRNA LIGASE, MITOCHONDRIAL-RELATED"/>
    <property type="match status" value="1"/>
</dbReference>
<keyword evidence="7 9" id="KW-0368">Histidine biosynthesis</keyword>
<dbReference type="PIRSF" id="PIRSF001549">
    <property type="entry name" value="His-tRNA_synth"/>
    <property type="match status" value="1"/>
</dbReference>
<comment type="function">
    <text evidence="8 9">Required for the first step of histidine biosynthesis. May allow the feedback regulation of ATP phosphoribosyltransferase activity by histidine.</text>
</comment>
<evidence type="ECO:0000256" key="8">
    <source>
        <dbReference type="ARBA" id="ARBA00025246"/>
    </source>
</evidence>
<evidence type="ECO:0000256" key="9">
    <source>
        <dbReference type="HAMAP-Rule" id="MF_00125"/>
    </source>
</evidence>
<dbReference type="NCBIfam" id="NF008935">
    <property type="entry name" value="PRK12292.1-1"/>
    <property type="match status" value="1"/>
</dbReference>
<evidence type="ECO:0000259" key="11">
    <source>
        <dbReference type="Pfam" id="PF13393"/>
    </source>
</evidence>
<dbReference type="CDD" id="cd00773">
    <property type="entry name" value="HisRS-like_core"/>
    <property type="match status" value="1"/>
</dbReference>
<dbReference type="GO" id="GO:0000105">
    <property type="term" value="P:L-histidine biosynthetic process"/>
    <property type="evidence" value="ECO:0007669"/>
    <property type="project" value="UniProtKB-UniRule"/>
</dbReference>
<evidence type="ECO:0000256" key="5">
    <source>
        <dbReference type="ARBA" id="ARBA00020397"/>
    </source>
</evidence>
<feature type="binding site" evidence="10">
    <location>
        <position position="122"/>
    </location>
    <ligand>
        <name>L-histidine</name>
        <dbReference type="ChEBI" id="CHEBI:57595"/>
    </ligand>
</feature>
<accession>A0A080M6S7</accession>
<comment type="miscellaneous">
    <text evidence="9">This function is generally fulfilled by the C-terminal part of HisG, which is missing in some bacteria such as this one.</text>
</comment>
<dbReference type="HAMAP" id="MF_00125">
    <property type="entry name" value="HisZ"/>
    <property type="match status" value="1"/>
</dbReference>
<feature type="domain" description="Class II Histidinyl-tRNA synthetase (HisRS)-like catalytic core" evidence="11">
    <location>
        <begin position="8"/>
        <end position="312"/>
    </location>
</feature>
<comment type="pathway">
    <text evidence="2 9">Amino-acid biosynthesis; L-histidine biosynthesis; L-histidine from 5-phospho-alpha-D-ribose 1-diphosphate: step 1/9.</text>
</comment>